<dbReference type="GO" id="GO:0052689">
    <property type="term" value="F:carboxylic ester hydrolase activity"/>
    <property type="evidence" value="ECO:0007669"/>
    <property type="project" value="UniProtKB-KW"/>
</dbReference>
<dbReference type="InterPro" id="IPR014186">
    <property type="entry name" value="S-formylglutathione_hydrol"/>
</dbReference>
<name>A0A165H209_EXIGL</name>
<comment type="subcellular location">
    <subcellularLocation>
        <location evidence="7">Cytoplasm</location>
    </subcellularLocation>
</comment>
<evidence type="ECO:0000256" key="5">
    <source>
        <dbReference type="ARBA" id="ARBA00022801"/>
    </source>
</evidence>
<protein>
    <recommendedName>
        <fullName evidence="3 7">S-formylglutathione hydrolase</fullName>
        <ecNumber evidence="2 7">3.1.2.12</ecNumber>
    </recommendedName>
</protein>
<dbReference type="GO" id="GO:0018738">
    <property type="term" value="F:S-formylglutathione hydrolase activity"/>
    <property type="evidence" value="ECO:0007669"/>
    <property type="project" value="UniProtKB-EC"/>
</dbReference>
<comment type="catalytic activity">
    <reaction evidence="7">
        <text>S-formylglutathione + H2O = formate + glutathione + H(+)</text>
        <dbReference type="Rhea" id="RHEA:14961"/>
        <dbReference type="ChEBI" id="CHEBI:15377"/>
        <dbReference type="ChEBI" id="CHEBI:15378"/>
        <dbReference type="ChEBI" id="CHEBI:15740"/>
        <dbReference type="ChEBI" id="CHEBI:57688"/>
        <dbReference type="ChEBI" id="CHEBI:57925"/>
        <dbReference type="EC" id="3.1.2.12"/>
    </reaction>
</comment>
<dbReference type="Pfam" id="PF00756">
    <property type="entry name" value="Esterase"/>
    <property type="match status" value="1"/>
</dbReference>
<proteinExistence type="inferred from homology"/>
<accession>A0A165H209</accession>
<dbReference type="Proteomes" id="UP000077266">
    <property type="component" value="Unassembled WGS sequence"/>
</dbReference>
<dbReference type="InParanoid" id="A0A165H209"/>
<feature type="active site" description="Charge relay system" evidence="6">
    <location>
        <position position="153"/>
    </location>
</feature>
<dbReference type="SUPFAM" id="SSF53474">
    <property type="entry name" value="alpha/beta-Hydrolases"/>
    <property type="match status" value="1"/>
</dbReference>
<comment type="function">
    <text evidence="7">Serine hydrolase involved in the detoxification of formaldehyde.</text>
</comment>
<gene>
    <name evidence="8" type="ORF">EXIGLDRAFT_719401</name>
</gene>
<evidence type="ECO:0000256" key="7">
    <source>
        <dbReference type="RuleBase" id="RU363068"/>
    </source>
</evidence>
<dbReference type="EMBL" id="KV426029">
    <property type="protein sequence ID" value="KZV91337.1"/>
    <property type="molecule type" value="Genomic_DNA"/>
</dbReference>
<evidence type="ECO:0000256" key="3">
    <source>
        <dbReference type="ARBA" id="ARBA00016774"/>
    </source>
</evidence>
<feature type="active site" description="Charge relay system" evidence="6">
    <location>
        <position position="268"/>
    </location>
</feature>
<sequence length="290" mass="31451">MASLETVQSNKSFGGVITKYKFESKALGGLNAQFNVFVPESDGSTKFPVLWYLAGLTCNEDTGPWKGGFLRDAADAGIALIFPDTSPRGAGVQGEDDDWQFGTGAGFYLNATADKWAKNYRMRAHIIEELPAVIQAATSIPLDFTRQSIFGHSMGGLGALTLYLKHRDLFVSCSAFAPISNPTNAPWGHTAFGGYLKGGVDEGKEYDPTELIKTVGGDAGVHILVDYGDADNFYKQKQLLPENLVAAAEKAGFPTSQVTVRAQPGYDHSYYFISTFAPEHIKFHAKFLKA</sequence>
<keyword evidence="9" id="KW-1185">Reference proteome</keyword>
<dbReference type="PANTHER" id="PTHR10061">
    <property type="entry name" value="S-FORMYLGLUTATHIONE HYDROLASE"/>
    <property type="match status" value="1"/>
</dbReference>
<dbReference type="GO" id="GO:0046294">
    <property type="term" value="P:formaldehyde catabolic process"/>
    <property type="evidence" value="ECO:0007669"/>
    <property type="project" value="InterPro"/>
</dbReference>
<evidence type="ECO:0000313" key="8">
    <source>
        <dbReference type="EMBL" id="KZV91337.1"/>
    </source>
</evidence>
<keyword evidence="4 7" id="KW-0719">Serine esterase</keyword>
<evidence type="ECO:0000256" key="2">
    <source>
        <dbReference type="ARBA" id="ARBA00012479"/>
    </source>
</evidence>
<evidence type="ECO:0000256" key="1">
    <source>
        <dbReference type="ARBA" id="ARBA00005622"/>
    </source>
</evidence>
<keyword evidence="7" id="KW-0963">Cytoplasm</keyword>
<dbReference type="AlphaFoldDB" id="A0A165H209"/>
<dbReference type="Gene3D" id="3.40.50.1820">
    <property type="entry name" value="alpha/beta hydrolase"/>
    <property type="match status" value="1"/>
</dbReference>
<dbReference type="PANTHER" id="PTHR10061:SF0">
    <property type="entry name" value="S-FORMYLGLUTATHIONE HYDROLASE"/>
    <property type="match status" value="1"/>
</dbReference>
<dbReference type="FunFam" id="3.40.50.1820:FF:000002">
    <property type="entry name" value="S-formylglutathione hydrolase"/>
    <property type="match status" value="1"/>
</dbReference>
<evidence type="ECO:0000313" key="9">
    <source>
        <dbReference type="Proteomes" id="UP000077266"/>
    </source>
</evidence>
<evidence type="ECO:0000256" key="4">
    <source>
        <dbReference type="ARBA" id="ARBA00022487"/>
    </source>
</evidence>
<dbReference type="InterPro" id="IPR029058">
    <property type="entry name" value="AB_hydrolase_fold"/>
</dbReference>
<dbReference type="STRING" id="1314781.A0A165H209"/>
<dbReference type="NCBIfam" id="TIGR02821">
    <property type="entry name" value="fghA_ester_D"/>
    <property type="match status" value="1"/>
</dbReference>
<evidence type="ECO:0000256" key="6">
    <source>
        <dbReference type="PIRSR" id="PIRSR614186-1"/>
    </source>
</evidence>
<keyword evidence="5 7" id="KW-0378">Hydrolase</keyword>
<reference evidence="8 9" key="1">
    <citation type="journal article" date="2016" name="Mol. Biol. Evol.">
        <title>Comparative Genomics of Early-Diverging Mushroom-Forming Fungi Provides Insights into the Origins of Lignocellulose Decay Capabilities.</title>
        <authorList>
            <person name="Nagy L.G."/>
            <person name="Riley R."/>
            <person name="Tritt A."/>
            <person name="Adam C."/>
            <person name="Daum C."/>
            <person name="Floudas D."/>
            <person name="Sun H."/>
            <person name="Yadav J.S."/>
            <person name="Pangilinan J."/>
            <person name="Larsson K.H."/>
            <person name="Matsuura K."/>
            <person name="Barry K."/>
            <person name="Labutti K."/>
            <person name="Kuo R."/>
            <person name="Ohm R.A."/>
            <person name="Bhattacharya S.S."/>
            <person name="Shirouzu T."/>
            <person name="Yoshinaga Y."/>
            <person name="Martin F.M."/>
            <person name="Grigoriev I.V."/>
            <person name="Hibbett D.S."/>
        </authorList>
    </citation>
    <scope>NUCLEOTIDE SEQUENCE [LARGE SCALE GENOMIC DNA]</scope>
    <source>
        <strain evidence="8 9">HHB12029</strain>
    </source>
</reference>
<dbReference type="InterPro" id="IPR000801">
    <property type="entry name" value="Esterase-like"/>
</dbReference>
<dbReference type="GO" id="GO:0005829">
    <property type="term" value="C:cytosol"/>
    <property type="evidence" value="ECO:0007669"/>
    <property type="project" value="TreeGrafter"/>
</dbReference>
<feature type="active site" description="Charge relay system" evidence="6">
    <location>
        <position position="231"/>
    </location>
</feature>
<dbReference type="OrthoDB" id="420518at2759"/>
<organism evidence="8 9">
    <name type="scientific">Exidia glandulosa HHB12029</name>
    <dbReference type="NCBI Taxonomy" id="1314781"/>
    <lineage>
        <taxon>Eukaryota</taxon>
        <taxon>Fungi</taxon>
        <taxon>Dikarya</taxon>
        <taxon>Basidiomycota</taxon>
        <taxon>Agaricomycotina</taxon>
        <taxon>Agaricomycetes</taxon>
        <taxon>Auriculariales</taxon>
        <taxon>Exidiaceae</taxon>
        <taxon>Exidia</taxon>
    </lineage>
</organism>
<comment type="similarity">
    <text evidence="1 7">Belongs to the esterase D family.</text>
</comment>
<dbReference type="EC" id="3.1.2.12" evidence="2 7"/>